<reference evidence="2 3" key="1">
    <citation type="journal article" date="2016" name="Genome Announc.">
        <title>Genome Sequence of Madurella mycetomatis mm55, Isolated from a Human Mycetoma Case in Sudan.</title>
        <authorList>
            <person name="Smit S."/>
            <person name="Derks M.F."/>
            <person name="Bervoets S."/>
            <person name="Fahal A."/>
            <person name="van Leeuwen W."/>
            <person name="van Belkum A."/>
            <person name="van de Sande W.W."/>
        </authorList>
    </citation>
    <scope>NUCLEOTIDE SEQUENCE [LARGE SCALE GENOMIC DNA]</scope>
    <source>
        <strain evidence="3">mm55</strain>
    </source>
</reference>
<protein>
    <submittedName>
        <fullName evidence="2">Uncharacterized protein</fullName>
    </submittedName>
</protein>
<keyword evidence="3" id="KW-1185">Reference proteome</keyword>
<keyword evidence="1" id="KW-0732">Signal</keyword>
<feature type="chain" id="PRO_5008043521" evidence="1">
    <location>
        <begin position="23"/>
        <end position="94"/>
    </location>
</feature>
<name>A0A175W1Z9_9PEZI</name>
<evidence type="ECO:0000313" key="3">
    <source>
        <dbReference type="Proteomes" id="UP000078237"/>
    </source>
</evidence>
<accession>A0A175W1Z9</accession>
<gene>
    <name evidence="2" type="ORF">MMYC01_204786</name>
</gene>
<feature type="signal peptide" evidence="1">
    <location>
        <begin position="1"/>
        <end position="22"/>
    </location>
</feature>
<comment type="caution">
    <text evidence="2">The sequence shown here is derived from an EMBL/GenBank/DDBJ whole genome shotgun (WGS) entry which is preliminary data.</text>
</comment>
<dbReference type="EMBL" id="LCTW02000146">
    <property type="protein sequence ID" value="KXX77787.1"/>
    <property type="molecule type" value="Genomic_DNA"/>
</dbReference>
<sequence length="94" mass="9611">MFTTLFAAILGAIHIYAPPADTPTTGAVSASPSIPKHLVKGLQVDFLPAEDRLDTFTGATSPAPVVLHATGQVSVSRRPATAARSITDTGLAVS</sequence>
<dbReference type="VEuPathDB" id="FungiDB:MMYC01_204786"/>
<evidence type="ECO:0000313" key="2">
    <source>
        <dbReference type="EMBL" id="KXX77787.1"/>
    </source>
</evidence>
<dbReference type="Proteomes" id="UP000078237">
    <property type="component" value="Unassembled WGS sequence"/>
</dbReference>
<dbReference type="AlphaFoldDB" id="A0A175W1Z9"/>
<evidence type="ECO:0000256" key="1">
    <source>
        <dbReference type="SAM" id="SignalP"/>
    </source>
</evidence>
<proteinExistence type="predicted"/>
<organism evidence="2 3">
    <name type="scientific">Madurella mycetomatis</name>
    <dbReference type="NCBI Taxonomy" id="100816"/>
    <lineage>
        <taxon>Eukaryota</taxon>
        <taxon>Fungi</taxon>
        <taxon>Dikarya</taxon>
        <taxon>Ascomycota</taxon>
        <taxon>Pezizomycotina</taxon>
        <taxon>Sordariomycetes</taxon>
        <taxon>Sordariomycetidae</taxon>
        <taxon>Sordariales</taxon>
        <taxon>Sordariales incertae sedis</taxon>
        <taxon>Madurella</taxon>
    </lineage>
</organism>